<name>K4LQP1_THEPS</name>
<dbReference type="InterPro" id="IPR029063">
    <property type="entry name" value="SAM-dependent_MTases_sf"/>
</dbReference>
<dbReference type="HOGENOM" id="CLU_088165_0_0_9"/>
<sequence length="204" mass="22975">MKKIDVLKYDQIAREVFAPVYPLIAEQIVQNTGIKEGICLDIGSGGGYLAIALAKITDLDFYLLDCSQEFLAIASKNIADHGLNGRAKTLHGDVHQIPLDDCSINLVVSRGSYRFWNDQRKAFEEIYRVLAPGGMGYVGGGLGSSEIKERIFKEMRVKYSEWCDLMEGRRKNNVQTLNENLRKAGILTYEINRDDTGLWIKIIK</sequence>
<reference evidence="4 5" key="1">
    <citation type="journal article" date="2012" name="BMC Genomics">
        <title>Genome-guided analysis of physiological and morphological traits of the fermentative acetate oxidizer Thermacetogenium phaeum.</title>
        <authorList>
            <person name="Oehler D."/>
            <person name="Poehlein A."/>
            <person name="Leimbach A."/>
            <person name="Muller N."/>
            <person name="Daniel R."/>
            <person name="Gottschalk G."/>
            <person name="Schink B."/>
        </authorList>
    </citation>
    <scope>NUCLEOTIDE SEQUENCE [LARGE SCALE GENOMIC DNA]</scope>
    <source>
        <strain evidence="5">ATCC BAA-254 / DSM 26808 / PB</strain>
    </source>
</reference>
<evidence type="ECO:0000259" key="3">
    <source>
        <dbReference type="Pfam" id="PF08241"/>
    </source>
</evidence>
<dbReference type="Gene3D" id="3.40.50.150">
    <property type="entry name" value="Vaccinia Virus protein VP39"/>
    <property type="match status" value="1"/>
</dbReference>
<dbReference type="PANTHER" id="PTHR43675">
    <property type="entry name" value="ARSENITE METHYLTRANSFERASE"/>
    <property type="match status" value="1"/>
</dbReference>
<dbReference type="Proteomes" id="UP000000467">
    <property type="component" value="Chromosome"/>
</dbReference>
<dbReference type="Pfam" id="PF08241">
    <property type="entry name" value="Methyltransf_11"/>
    <property type="match status" value="1"/>
</dbReference>
<gene>
    <name evidence="4" type="ordered locus">Tph_c01660</name>
</gene>
<dbReference type="CDD" id="cd02440">
    <property type="entry name" value="AdoMet_MTases"/>
    <property type="match status" value="1"/>
</dbReference>
<protein>
    <submittedName>
        <fullName evidence="4">Putative SAM dependent methyltransferase</fullName>
        <ecNumber evidence="4">2.1.1.-</ecNumber>
    </submittedName>
</protein>
<proteinExistence type="predicted"/>
<dbReference type="InterPro" id="IPR026669">
    <property type="entry name" value="Arsenite_MeTrfase-like"/>
</dbReference>
<dbReference type="EMBL" id="CP003732">
    <property type="protein sequence ID" value="AFV10414.1"/>
    <property type="molecule type" value="Genomic_DNA"/>
</dbReference>
<dbReference type="EC" id="2.1.1.-" evidence="4"/>
<dbReference type="AlphaFoldDB" id="K4LQP1"/>
<keyword evidence="5" id="KW-1185">Reference proteome</keyword>
<evidence type="ECO:0000313" key="5">
    <source>
        <dbReference type="Proteomes" id="UP000000467"/>
    </source>
</evidence>
<evidence type="ECO:0000313" key="4">
    <source>
        <dbReference type="EMBL" id="AFV10414.1"/>
    </source>
</evidence>
<organism evidence="4 5">
    <name type="scientific">Thermacetogenium phaeum (strain ATCC BAA-254 / DSM 26808 / PB)</name>
    <dbReference type="NCBI Taxonomy" id="1089553"/>
    <lineage>
        <taxon>Bacteria</taxon>
        <taxon>Bacillati</taxon>
        <taxon>Bacillota</taxon>
        <taxon>Clostridia</taxon>
        <taxon>Thermoanaerobacterales</taxon>
        <taxon>Thermoanaerobacteraceae</taxon>
        <taxon>Thermacetogenium</taxon>
    </lineage>
</organism>
<evidence type="ECO:0000256" key="1">
    <source>
        <dbReference type="ARBA" id="ARBA00022679"/>
    </source>
</evidence>
<accession>K4LQP1</accession>
<dbReference type="KEGG" id="tpz:Tph_c01660"/>
<dbReference type="GO" id="GO:0032259">
    <property type="term" value="P:methylation"/>
    <property type="evidence" value="ECO:0007669"/>
    <property type="project" value="UniProtKB-KW"/>
</dbReference>
<dbReference type="SUPFAM" id="SSF53335">
    <property type="entry name" value="S-adenosyl-L-methionine-dependent methyltransferases"/>
    <property type="match status" value="1"/>
</dbReference>
<keyword evidence="1 4" id="KW-0808">Transferase</keyword>
<keyword evidence="2" id="KW-0949">S-adenosyl-L-methionine</keyword>
<evidence type="ECO:0000256" key="2">
    <source>
        <dbReference type="ARBA" id="ARBA00022691"/>
    </source>
</evidence>
<dbReference type="STRING" id="1089553.Tph_c01660"/>
<keyword evidence="4" id="KW-0489">Methyltransferase</keyword>
<dbReference type="eggNOG" id="COG2226">
    <property type="taxonomic scope" value="Bacteria"/>
</dbReference>
<feature type="domain" description="Methyltransferase type 11" evidence="3">
    <location>
        <begin position="40"/>
        <end position="135"/>
    </location>
</feature>
<dbReference type="OrthoDB" id="9772751at2"/>
<dbReference type="RefSeq" id="WP_015049334.1">
    <property type="nucleotide sequence ID" value="NC_018870.1"/>
</dbReference>
<dbReference type="GO" id="GO:0008757">
    <property type="term" value="F:S-adenosylmethionine-dependent methyltransferase activity"/>
    <property type="evidence" value="ECO:0007669"/>
    <property type="project" value="InterPro"/>
</dbReference>
<dbReference type="PANTHER" id="PTHR43675:SF8">
    <property type="entry name" value="ARSENITE METHYLTRANSFERASE"/>
    <property type="match status" value="1"/>
</dbReference>
<dbReference type="InterPro" id="IPR013216">
    <property type="entry name" value="Methyltransf_11"/>
</dbReference>